<reference evidence="5 6" key="1">
    <citation type="submission" date="2019-07" db="EMBL/GenBank/DDBJ databases">
        <title>Genomes of Cafeteria roenbergensis.</title>
        <authorList>
            <person name="Fischer M.G."/>
            <person name="Hackl T."/>
            <person name="Roman M."/>
        </authorList>
    </citation>
    <scope>NUCLEOTIDE SEQUENCE [LARGE SCALE GENOMIC DNA]</scope>
    <source>
        <strain evidence="1 6">BVI</strain>
        <strain evidence="2 8">Cflag</strain>
        <strain evidence="4 5">E4-10P</strain>
        <strain evidence="3 7">RCC970-E3</strain>
    </source>
</reference>
<evidence type="ECO:0000313" key="5">
    <source>
        <dbReference type="Proteomes" id="UP000322899"/>
    </source>
</evidence>
<keyword evidence="6" id="KW-1185">Reference proteome</keyword>
<comment type="caution">
    <text evidence="1">The sequence shown here is derived from an EMBL/GenBank/DDBJ whole genome shotgun (WGS) entry which is preliminary data.</text>
</comment>
<evidence type="ECO:0000313" key="8">
    <source>
        <dbReference type="Proteomes" id="UP000325113"/>
    </source>
</evidence>
<organism evidence="1 6">
    <name type="scientific">Cafeteria roenbergensis</name>
    <name type="common">Marine flagellate</name>
    <dbReference type="NCBI Taxonomy" id="33653"/>
    <lineage>
        <taxon>Eukaryota</taxon>
        <taxon>Sar</taxon>
        <taxon>Stramenopiles</taxon>
        <taxon>Bigyra</taxon>
        <taxon>Opalozoa</taxon>
        <taxon>Bicosoecida</taxon>
        <taxon>Cafeteriaceae</taxon>
        <taxon>Cafeteria</taxon>
    </lineage>
</organism>
<dbReference type="AlphaFoldDB" id="A0A5A8CIF8"/>
<dbReference type="PANTHER" id="PTHR16222">
    <property type="entry name" value="ADP-RIBOSYLGLYCOHYDROLASE"/>
    <property type="match status" value="1"/>
</dbReference>
<dbReference type="EMBL" id="VLTM01000004">
    <property type="protein sequence ID" value="KAA0167861.1"/>
    <property type="molecule type" value="Genomic_DNA"/>
</dbReference>
<evidence type="ECO:0000313" key="7">
    <source>
        <dbReference type="Proteomes" id="UP000324907"/>
    </source>
</evidence>
<evidence type="ECO:0000313" key="6">
    <source>
        <dbReference type="Proteomes" id="UP000323011"/>
    </source>
</evidence>
<dbReference type="EMBL" id="VLTN01000021">
    <property type="protein sequence ID" value="KAA0152419.1"/>
    <property type="molecule type" value="Genomic_DNA"/>
</dbReference>
<dbReference type="InterPro" id="IPR036705">
    <property type="entry name" value="Ribosyl_crysJ1_sf"/>
</dbReference>
<dbReference type="OrthoDB" id="524326at2759"/>
<evidence type="ECO:0000313" key="4">
    <source>
        <dbReference type="EMBL" id="KAA0176790.1"/>
    </source>
</evidence>
<dbReference type="PANTHER" id="PTHR16222:SF34">
    <property type="entry name" value="ADP-RIBOSYLGLYCOHYDROLASE"/>
    <property type="match status" value="1"/>
</dbReference>
<evidence type="ECO:0008006" key="9">
    <source>
        <dbReference type="Google" id="ProtNLM"/>
    </source>
</evidence>
<protein>
    <recommendedName>
        <fullName evidence="9">ADP-ribosylglycohydrolase</fullName>
    </recommendedName>
</protein>
<name>A0A5A8CIF8_CAFRO</name>
<evidence type="ECO:0000313" key="2">
    <source>
        <dbReference type="EMBL" id="KAA0167861.1"/>
    </source>
</evidence>
<dbReference type="OMA" id="LNAHCAR"/>
<sequence length="389" mass="39889">MAVAAASAAVAAAEATAPALADRLRGILVGAAIADALASPAHWYYDTRALRRDYGVIKDFVKPRADHAGSIMGLSNTGGAGRGSTGGPHIIGDVINHGKRSYWRSGAHYHATLAKGENTLNMQVNRMHVRTMAAAGKYSEDGFLAAYERFMTTPGSHNDAYAESYHRLFFQNRAAGKDLRHCAGDDGHNIASMGGFVMLPPVAALAALRSPGGAAAAAGGAADDIEAAAKAAGEAAGRHVLLTHKSESLRAYAEVYGALVARVLLGVPLRDALQVAGRAVGIDPASLAARDSVPYSTACYIEDSFPWLCFLAAKHGGDAEAALIANVMAGGENAHRGAALGALIGAAQGASAFPARWREGLHDASAIAAEADAFAALAIAPASTKSAEL</sequence>
<dbReference type="EMBL" id="VLTL01000005">
    <property type="protein sequence ID" value="KAA0171595.1"/>
    <property type="molecule type" value="Genomic_DNA"/>
</dbReference>
<dbReference type="EMBL" id="VLTO01000006">
    <property type="protein sequence ID" value="KAA0176790.1"/>
    <property type="molecule type" value="Genomic_DNA"/>
</dbReference>
<dbReference type="Gene3D" id="1.10.4080.10">
    <property type="entry name" value="ADP-ribosylation/Crystallin J1"/>
    <property type="match status" value="1"/>
</dbReference>
<dbReference type="SUPFAM" id="SSF101478">
    <property type="entry name" value="ADP-ribosylglycohydrolase"/>
    <property type="match status" value="1"/>
</dbReference>
<evidence type="ECO:0000313" key="3">
    <source>
        <dbReference type="EMBL" id="KAA0171595.1"/>
    </source>
</evidence>
<dbReference type="InterPro" id="IPR050792">
    <property type="entry name" value="ADP-ribosylglycohydrolase"/>
</dbReference>
<dbReference type="Proteomes" id="UP000325113">
    <property type="component" value="Unassembled WGS sequence"/>
</dbReference>
<proteinExistence type="predicted"/>
<dbReference type="InterPro" id="IPR005502">
    <property type="entry name" value="Ribosyl_crysJ1"/>
</dbReference>
<dbReference type="Proteomes" id="UP000323011">
    <property type="component" value="Unassembled WGS sequence"/>
</dbReference>
<dbReference type="Pfam" id="PF03747">
    <property type="entry name" value="ADP_ribosyl_GH"/>
    <property type="match status" value="1"/>
</dbReference>
<evidence type="ECO:0000313" key="1">
    <source>
        <dbReference type="EMBL" id="KAA0152419.1"/>
    </source>
</evidence>
<dbReference type="Proteomes" id="UP000322899">
    <property type="component" value="Unassembled WGS sequence"/>
</dbReference>
<gene>
    <name evidence="4" type="ORF">FNF27_01612</name>
    <name evidence="3" type="ORF">FNF28_00528</name>
    <name evidence="1" type="ORF">FNF29_03985</name>
    <name evidence="2" type="ORF">FNF31_00796</name>
</gene>
<dbReference type="Proteomes" id="UP000324907">
    <property type="component" value="Unassembled WGS sequence"/>
</dbReference>
<accession>A0A5A8CIF8</accession>